<evidence type="ECO:0000313" key="2">
    <source>
        <dbReference type="EMBL" id="KAE8356111.1"/>
    </source>
</evidence>
<name>A0A5N6ZEM1_9EURO</name>
<accession>A0A5N6ZEM1</accession>
<evidence type="ECO:0000256" key="1">
    <source>
        <dbReference type="SAM" id="MobiDB-lite"/>
    </source>
</evidence>
<dbReference type="EMBL" id="ML739042">
    <property type="protein sequence ID" value="KAE8356111.1"/>
    <property type="molecule type" value="Genomic_DNA"/>
</dbReference>
<feature type="region of interest" description="Disordered" evidence="1">
    <location>
        <begin position="22"/>
        <end position="47"/>
    </location>
</feature>
<feature type="compositionally biased region" description="Basic residues" evidence="1">
    <location>
        <begin position="29"/>
        <end position="47"/>
    </location>
</feature>
<reference evidence="3" key="1">
    <citation type="submission" date="2019-04" db="EMBL/GenBank/DDBJ databases">
        <title>Friends and foes A comparative genomics studyof 23 Aspergillus species from section Flavi.</title>
        <authorList>
            <consortium name="DOE Joint Genome Institute"/>
            <person name="Kjaerbolling I."/>
            <person name="Vesth T."/>
            <person name="Frisvad J.C."/>
            <person name="Nybo J.L."/>
            <person name="Theobald S."/>
            <person name="Kildgaard S."/>
            <person name="Isbrandt T."/>
            <person name="Kuo A."/>
            <person name="Sato A."/>
            <person name="Lyhne E.K."/>
            <person name="Kogle M.E."/>
            <person name="Wiebenga A."/>
            <person name="Kun R.S."/>
            <person name="Lubbers R.J."/>
            <person name="Makela M.R."/>
            <person name="Barry K."/>
            <person name="Chovatia M."/>
            <person name="Clum A."/>
            <person name="Daum C."/>
            <person name="Haridas S."/>
            <person name="He G."/>
            <person name="LaButti K."/>
            <person name="Lipzen A."/>
            <person name="Mondo S."/>
            <person name="Riley R."/>
            <person name="Salamov A."/>
            <person name="Simmons B.A."/>
            <person name="Magnuson J.K."/>
            <person name="Henrissat B."/>
            <person name="Mortensen U.H."/>
            <person name="Larsen T.O."/>
            <person name="Devries R.P."/>
            <person name="Grigoriev I.V."/>
            <person name="Machida M."/>
            <person name="Baker S.E."/>
            <person name="Andersen M.R."/>
        </authorList>
    </citation>
    <scope>NUCLEOTIDE SEQUENCE [LARGE SCALE GENOMIC DNA]</scope>
    <source>
        <strain evidence="3">CBS 553.77</strain>
    </source>
</reference>
<protein>
    <submittedName>
        <fullName evidence="2">Uncharacterized protein</fullName>
    </submittedName>
</protein>
<proteinExistence type="predicted"/>
<keyword evidence="3" id="KW-1185">Reference proteome</keyword>
<organism evidence="2 3">
    <name type="scientific">Aspergillus coremiiformis</name>
    <dbReference type="NCBI Taxonomy" id="138285"/>
    <lineage>
        <taxon>Eukaryota</taxon>
        <taxon>Fungi</taxon>
        <taxon>Dikarya</taxon>
        <taxon>Ascomycota</taxon>
        <taxon>Pezizomycotina</taxon>
        <taxon>Eurotiomycetes</taxon>
        <taxon>Eurotiomycetidae</taxon>
        <taxon>Eurotiales</taxon>
        <taxon>Aspergillaceae</taxon>
        <taxon>Aspergillus</taxon>
        <taxon>Aspergillus subgen. Circumdati</taxon>
    </lineage>
</organism>
<dbReference type="AlphaFoldDB" id="A0A5N6ZEM1"/>
<sequence>MRISKTLNPRTSHNDLLVGKIHQHDHDHRKTHRVHRRPWHNRKPRRSRCPCTSTWDIKYYTIEGFSHGSEKTASKTYSVVGPKLSFANFAKFPRDYFKKGYVQPDFP</sequence>
<evidence type="ECO:0000313" key="3">
    <source>
        <dbReference type="Proteomes" id="UP000327118"/>
    </source>
</evidence>
<dbReference type="OrthoDB" id="3358371at2759"/>
<dbReference type="Proteomes" id="UP000327118">
    <property type="component" value="Unassembled WGS sequence"/>
</dbReference>
<gene>
    <name evidence="2" type="ORF">BDV28DRAFT_127682</name>
</gene>